<accession>A0ACB7ZNV0</accession>
<evidence type="ECO:0000313" key="1">
    <source>
        <dbReference type="EMBL" id="KAH7902844.1"/>
    </source>
</evidence>
<dbReference type="EMBL" id="MU269468">
    <property type="protein sequence ID" value="KAH7902844.1"/>
    <property type="molecule type" value="Genomic_DNA"/>
</dbReference>
<dbReference type="Proteomes" id="UP000790377">
    <property type="component" value="Unassembled WGS sequence"/>
</dbReference>
<keyword evidence="2" id="KW-1185">Reference proteome</keyword>
<name>A0ACB7ZNV0_9AGAM</name>
<comment type="caution">
    <text evidence="1">The sequence shown here is derived from an EMBL/GenBank/DDBJ whole genome shotgun (WGS) entry which is preliminary data.</text>
</comment>
<sequence>FDVEIAISEGPESRAHHRAAKLVVSGGPEDEPLQFPADMAKESIDSYLRNLFPELFEHLDMVNGDTTNDGYHWVLLVKSGKKLVVSSKVKLTGTVIAVPHTIYEDWEGAKLNSDVEQPRKENKPPKAGRQITVKASSKGKKRARTPPTLFTVSSSSEAEEGSGEDDIEIGPIVKSEEPVKKKRKGATDFARMNLDDDTDIELMTKIVDSLPVADKGTNPKQDSVSVSNPSIKQEIGSLRLTETSSYQAYSPRIDNLLPLTLSVDTNPDSAPVDNSATTANDDGNIPFDVDQHFDGPDIGSFGLPYGLGIPDTGTGSNLPVPPLETSYSQQSGLGGGSDTNKADEGAEAKPWTHRHYSSSSRTRFEKLAKPKANPWARK</sequence>
<organism evidence="1 2">
    <name type="scientific">Hygrophoropsis aurantiaca</name>
    <dbReference type="NCBI Taxonomy" id="72124"/>
    <lineage>
        <taxon>Eukaryota</taxon>
        <taxon>Fungi</taxon>
        <taxon>Dikarya</taxon>
        <taxon>Basidiomycota</taxon>
        <taxon>Agaricomycotina</taxon>
        <taxon>Agaricomycetes</taxon>
        <taxon>Agaricomycetidae</taxon>
        <taxon>Boletales</taxon>
        <taxon>Coniophorineae</taxon>
        <taxon>Hygrophoropsidaceae</taxon>
        <taxon>Hygrophoropsis</taxon>
    </lineage>
</organism>
<feature type="non-terminal residue" evidence="1">
    <location>
        <position position="1"/>
    </location>
</feature>
<evidence type="ECO:0000313" key="2">
    <source>
        <dbReference type="Proteomes" id="UP000790377"/>
    </source>
</evidence>
<gene>
    <name evidence="1" type="ORF">BJ138DRAFT_1108183</name>
</gene>
<reference evidence="1" key="1">
    <citation type="journal article" date="2021" name="New Phytol.">
        <title>Evolutionary innovations through gain and loss of genes in the ectomycorrhizal Boletales.</title>
        <authorList>
            <person name="Wu G."/>
            <person name="Miyauchi S."/>
            <person name="Morin E."/>
            <person name="Kuo A."/>
            <person name="Drula E."/>
            <person name="Varga T."/>
            <person name="Kohler A."/>
            <person name="Feng B."/>
            <person name="Cao Y."/>
            <person name="Lipzen A."/>
            <person name="Daum C."/>
            <person name="Hundley H."/>
            <person name="Pangilinan J."/>
            <person name="Johnson J."/>
            <person name="Barry K."/>
            <person name="LaButti K."/>
            <person name="Ng V."/>
            <person name="Ahrendt S."/>
            <person name="Min B."/>
            <person name="Choi I.G."/>
            <person name="Park H."/>
            <person name="Plett J.M."/>
            <person name="Magnuson J."/>
            <person name="Spatafora J.W."/>
            <person name="Nagy L.G."/>
            <person name="Henrissat B."/>
            <person name="Grigoriev I.V."/>
            <person name="Yang Z.L."/>
            <person name="Xu J."/>
            <person name="Martin F.M."/>
        </authorList>
    </citation>
    <scope>NUCLEOTIDE SEQUENCE</scope>
    <source>
        <strain evidence="1">ATCC 28755</strain>
    </source>
</reference>
<proteinExistence type="predicted"/>
<protein>
    <submittedName>
        <fullName evidence="1">Uncharacterized protein</fullName>
    </submittedName>
</protein>